<dbReference type="Proteomes" id="UP000576082">
    <property type="component" value="Unassembled WGS sequence"/>
</dbReference>
<dbReference type="EMBL" id="JABANE010000111">
    <property type="protein sequence ID" value="NME71729.1"/>
    <property type="molecule type" value="Genomic_DNA"/>
</dbReference>
<evidence type="ECO:0000256" key="1">
    <source>
        <dbReference type="ARBA" id="ARBA00008455"/>
    </source>
</evidence>
<reference evidence="4 5" key="1">
    <citation type="submission" date="2020-04" db="EMBL/GenBank/DDBJ databases">
        <title>Flammeovirga sp. SR4, a novel species isolated from seawater.</title>
        <authorList>
            <person name="Wang X."/>
        </authorList>
    </citation>
    <scope>NUCLEOTIDE SEQUENCE [LARGE SCALE GENOMIC DNA]</scope>
    <source>
        <strain evidence="4 5">ATCC 23126</strain>
    </source>
</reference>
<evidence type="ECO:0000313" key="4">
    <source>
        <dbReference type="EMBL" id="NME71729.1"/>
    </source>
</evidence>
<dbReference type="InterPro" id="IPR025660">
    <property type="entry name" value="Pept_his_AS"/>
</dbReference>
<accession>A0A7X9XCK4</accession>
<keyword evidence="5" id="KW-1185">Reference proteome</keyword>
<feature type="domain" description="Peptidase C1A papain C-terminal" evidence="3">
    <location>
        <begin position="80"/>
        <end position="308"/>
    </location>
</feature>
<keyword evidence="2" id="KW-0732">Signal</keyword>
<dbReference type="SUPFAM" id="SSF54001">
    <property type="entry name" value="Cysteine proteinases"/>
    <property type="match status" value="1"/>
</dbReference>
<comment type="similarity">
    <text evidence="1">Belongs to the peptidase C1 family.</text>
</comment>
<dbReference type="CDD" id="cd02619">
    <property type="entry name" value="Peptidase_C1"/>
    <property type="match status" value="1"/>
</dbReference>
<organism evidence="4 5">
    <name type="scientific">Flammeovirga aprica JL-4</name>
    <dbReference type="NCBI Taxonomy" id="694437"/>
    <lineage>
        <taxon>Bacteria</taxon>
        <taxon>Pseudomonadati</taxon>
        <taxon>Bacteroidota</taxon>
        <taxon>Cytophagia</taxon>
        <taxon>Cytophagales</taxon>
        <taxon>Flammeovirgaceae</taxon>
        <taxon>Flammeovirga</taxon>
    </lineage>
</organism>
<gene>
    <name evidence="4" type="ORF">HHU12_27435</name>
</gene>
<dbReference type="Gene3D" id="3.90.70.10">
    <property type="entry name" value="Cysteine proteinases"/>
    <property type="match status" value="1"/>
</dbReference>
<dbReference type="PANTHER" id="PTHR12411">
    <property type="entry name" value="CYSTEINE PROTEASE FAMILY C1-RELATED"/>
    <property type="match status" value="1"/>
</dbReference>
<dbReference type="RefSeq" id="WP_169659935.1">
    <property type="nucleotide sequence ID" value="NZ_JABANE010000111.1"/>
</dbReference>
<dbReference type="InterPro" id="IPR000668">
    <property type="entry name" value="Peptidase_C1A_C"/>
</dbReference>
<comment type="caution">
    <text evidence="4">The sequence shown here is derived from an EMBL/GenBank/DDBJ whole genome shotgun (WGS) entry which is preliminary data.</text>
</comment>
<dbReference type="GO" id="GO:0008234">
    <property type="term" value="F:cysteine-type peptidase activity"/>
    <property type="evidence" value="ECO:0007669"/>
    <property type="project" value="InterPro"/>
</dbReference>
<feature type="signal peptide" evidence="2">
    <location>
        <begin position="1"/>
        <end position="25"/>
    </location>
</feature>
<name>A0A7X9XCK4_9BACT</name>
<sequence length="579" mass="65459">MRLTKNIIPLIFMALLFFNTSCEEALEITEAYLEYMENDEDFVYIDLHTGVDENIEQVNYSKVPKELSLVTLKGSLPKNTSEALSLRDWMPPIGDQEAYGTCTSWATGYYTRTISYARENDLTAGDLIDPSLQFSPLDIYLSIDHSENCGGSAPSNAFRTMKERGIARMSDVPYENLGDCSQRSSATSSQYSAGKIDNFRAIDSKDIEALKSYLSLGRPITVSCKLGPEFFQYKAGTVHQDDDYTQWDAEGRHAYHAMTIVGYDDNKGPNGALLLANSWGKVWGDNGFIWVDYDFFTGGVFGRYAYVIESDKGDKPVIDKNIVDVLHRSEGMDALTVKMEEEMADDRFTENPTVRNRMLTYNILNKGKDEIPASKDWNIVYYYYNATDPENDFGILFYDYYTDDVTNTNLGSFGEIGDENTQGMKKYGQNNYWNYVNIPSGYSVGRALNDDSESDMRIYYEVPSNLNGSYYFVLFADGFNAVEEAYEQNNYMFLTGNNAAPLEIKNGEIISTSSNARKTETKVLGCYENQLLDRQPNAYTIDEISTLIDYQKSNGILERLSSSARISGTSKTRKVLIER</sequence>
<protein>
    <submittedName>
        <fullName evidence="4">C1 family peptidase</fullName>
    </submittedName>
</protein>
<dbReference type="PROSITE" id="PS00639">
    <property type="entry name" value="THIOL_PROTEASE_HIS"/>
    <property type="match status" value="1"/>
</dbReference>
<evidence type="ECO:0000313" key="5">
    <source>
        <dbReference type="Proteomes" id="UP000576082"/>
    </source>
</evidence>
<evidence type="ECO:0000259" key="3">
    <source>
        <dbReference type="SMART" id="SM00645"/>
    </source>
</evidence>
<dbReference type="AlphaFoldDB" id="A0A7X9XCK4"/>
<feature type="chain" id="PRO_5031123800" evidence="2">
    <location>
        <begin position="26"/>
        <end position="579"/>
    </location>
</feature>
<proteinExistence type="inferred from homology"/>
<dbReference type="GO" id="GO:0006508">
    <property type="term" value="P:proteolysis"/>
    <property type="evidence" value="ECO:0007669"/>
    <property type="project" value="InterPro"/>
</dbReference>
<dbReference type="InterPro" id="IPR013128">
    <property type="entry name" value="Peptidase_C1A"/>
</dbReference>
<dbReference type="Pfam" id="PF00112">
    <property type="entry name" value="Peptidase_C1"/>
    <property type="match status" value="1"/>
</dbReference>
<evidence type="ECO:0000256" key="2">
    <source>
        <dbReference type="SAM" id="SignalP"/>
    </source>
</evidence>
<dbReference type="InterPro" id="IPR038765">
    <property type="entry name" value="Papain-like_cys_pep_sf"/>
</dbReference>
<dbReference type="SMART" id="SM00645">
    <property type="entry name" value="Pept_C1"/>
    <property type="match status" value="1"/>
</dbReference>